<evidence type="ECO:0000256" key="1">
    <source>
        <dbReference type="ARBA" id="ARBA00022801"/>
    </source>
</evidence>
<dbReference type="CDD" id="cd02696">
    <property type="entry name" value="MurNAc-LAA"/>
    <property type="match status" value="1"/>
</dbReference>
<protein>
    <submittedName>
        <fullName evidence="4">N-acetylmuramoyl-L-alanine amidase</fullName>
    </submittedName>
</protein>
<reference evidence="4" key="1">
    <citation type="journal article" date="2021" name="PeerJ">
        <title>Extensive microbial diversity within the chicken gut microbiome revealed by metagenomics and culture.</title>
        <authorList>
            <person name="Gilroy R."/>
            <person name="Ravi A."/>
            <person name="Getino M."/>
            <person name="Pursley I."/>
            <person name="Horton D.L."/>
            <person name="Alikhan N.F."/>
            <person name="Baker D."/>
            <person name="Gharbi K."/>
            <person name="Hall N."/>
            <person name="Watson M."/>
            <person name="Adriaenssens E.M."/>
            <person name="Foster-Nyarko E."/>
            <person name="Jarju S."/>
            <person name="Secka A."/>
            <person name="Antonio M."/>
            <person name="Oren A."/>
            <person name="Chaudhuri R.R."/>
            <person name="La Ragione R."/>
            <person name="Hildebrand F."/>
            <person name="Pallen M.J."/>
        </authorList>
    </citation>
    <scope>NUCLEOTIDE SEQUENCE</scope>
    <source>
        <strain evidence="4">1345</strain>
    </source>
</reference>
<dbReference type="GO" id="GO:0009253">
    <property type="term" value="P:peptidoglycan catabolic process"/>
    <property type="evidence" value="ECO:0007669"/>
    <property type="project" value="InterPro"/>
</dbReference>
<comment type="caution">
    <text evidence="4">The sequence shown here is derived from an EMBL/GenBank/DDBJ whole genome shotgun (WGS) entry which is preliminary data.</text>
</comment>
<gene>
    <name evidence="4" type="ORF">H9729_04590</name>
</gene>
<dbReference type="SUPFAM" id="SSF53187">
    <property type="entry name" value="Zn-dependent exopeptidases"/>
    <property type="match status" value="1"/>
</dbReference>
<dbReference type="GO" id="GO:0008745">
    <property type="term" value="F:N-acetylmuramoyl-L-alanine amidase activity"/>
    <property type="evidence" value="ECO:0007669"/>
    <property type="project" value="InterPro"/>
</dbReference>
<dbReference type="PANTHER" id="PTHR30404">
    <property type="entry name" value="N-ACETYLMURAMOYL-L-ALANINE AMIDASE"/>
    <property type="match status" value="1"/>
</dbReference>
<dbReference type="EMBL" id="DXCQ01000035">
    <property type="protein sequence ID" value="HIY96946.1"/>
    <property type="molecule type" value="Genomic_DNA"/>
</dbReference>
<organism evidence="4 5">
    <name type="scientific">Candidatus Borkfalkia excrementigallinarum</name>
    <dbReference type="NCBI Taxonomy" id="2838506"/>
    <lineage>
        <taxon>Bacteria</taxon>
        <taxon>Bacillati</taxon>
        <taxon>Bacillota</taxon>
        <taxon>Clostridia</taxon>
        <taxon>Christensenellales</taxon>
        <taxon>Christensenellaceae</taxon>
        <taxon>Candidatus Borkfalkia</taxon>
    </lineage>
</organism>
<name>A0A9D2CSR3_9FIRM</name>
<evidence type="ECO:0000313" key="4">
    <source>
        <dbReference type="EMBL" id="HIY96946.1"/>
    </source>
</evidence>
<keyword evidence="2" id="KW-0732">Signal</keyword>
<dbReference type="GO" id="GO:0030288">
    <property type="term" value="C:outer membrane-bounded periplasmic space"/>
    <property type="evidence" value="ECO:0007669"/>
    <property type="project" value="TreeGrafter"/>
</dbReference>
<feature type="domain" description="MurNAc-LAA" evidence="3">
    <location>
        <begin position="112"/>
        <end position="222"/>
    </location>
</feature>
<reference evidence="4" key="2">
    <citation type="submission" date="2021-04" db="EMBL/GenBank/DDBJ databases">
        <authorList>
            <person name="Gilroy R."/>
        </authorList>
    </citation>
    <scope>NUCLEOTIDE SEQUENCE</scope>
    <source>
        <strain evidence="4">1345</strain>
    </source>
</reference>
<feature type="chain" id="PRO_5038571525" evidence="2">
    <location>
        <begin position="28"/>
        <end position="226"/>
    </location>
</feature>
<dbReference type="SMART" id="SM00646">
    <property type="entry name" value="Ami_3"/>
    <property type="match status" value="1"/>
</dbReference>
<dbReference type="Pfam" id="PF01520">
    <property type="entry name" value="Amidase_3"/>
    <property type="match status" value="1"/>
</dbReference>
<dbReference type="AlphaFoldDB" id="A0A9D2CSR3"/>
<accession>A0A9D2CSR3</accession>
<dbReference type="Proteomes" id="UP000886750">
    <property type="component" value="Unassembled WGS sequence"/>
</dbReference>
<dbReference type="InterPro" id="IPR002508">
    <property type="entry name" value="MurNAc-LAA_cat"/>
</dbReference>
<dbReference type="Gene3D" id="3.40.630.40">
    <property type="entry name" value="Zn-dependent exopeptidases"/>
    <property type="match status" value="1"/>
</dbReference>
<evidence type="ECO:0000256" key="2">
    <source>
        <dbReference type="SAM" id="SignalP"/>
    </source>
</evidence>
<evidence type="ECO:0000313" key="5">
    <source>
        <dbReference type="Proteomes" id="UP000886750"/>
    </source>
</evidence>
<evidence type="ECO:0000259" key="3">
    <source>
        <dbReference type="SMART" id="SM00646"/>
    </source>
</evidence>
<keyword evidence="1" id="KW-0378">Hydrolase</keyword>
<feature type="signal peptide" evidence="2">
    <location>
        <begin position="1"/>
        <end position="27"/>
    </location>
</feature>
<dbReference type="InterPro" id="IPR050695">
    <property type="entry name" value="N-acetylmuramoyl_amidase_3"/>
</dbReference>
<dbReference type="PANTHER" id="PTHR30404:SF0">
    <property type="entry name" value="N-ACETYLMURAMOYL-L-ALANINE AMIDASE AMIC"/>
    <property type="match status" value="1"/>
</dbReference>
<proteinExistence type="predicted"/>
<sequence length="226" mass="24518">MFVWKRSAIAAVAVAFALLLSMSFALATVSAASVPAAAFTVVLDAGHGGIDPGVLGVKTKTKESEINLKIVKKLEKQFISAGFRVVLTRKNGGGLYGLPTEGYKQRDMRKRKEIIEEAQPNAVISVHQNNFISDRSRRGGQVFFKPSDENGRALADCIQGELNALGGYDYSALRGDYYMLNCSSYPSVIVECGFLSNAEDEALLLSEEYQEEVALAIFKGALSFFA</sequence>